<reference evidence="9 10" key="1">
    <citation type="submission" date="2020-05" db="EMBL/GenBank/DDBJ databases">
        <title>Vigna angularis (adzuki bean) Var. LongXiaoDou No. 4 denovo assembly.</title>
        <authorList>
            <person name="Xiang H."/>
        </authorList>
    </citation>
    <scope>NUCLEOTIDE SEQUENCE [LARGE SCALE GENOMIC DNA]</scope>
    <source>
        <tissue evidence="9">Leaf</tissue>
    </source>
</reference>
<dbReference type="FunFam" id="2.30.30.190:FF:000016">
    <property type="entry name" value="Tubulin-folding cofactor E"/>
    <property type="match status" value="1"/>
</dbReference>
<dbReference type="Proteomes" id="UP000743370">
    <property type="component" value="Unassembled WGS sequence"/>
</dbReference>
<sequence>MQDSQEPRHEFWVGQRVRALGDPQRIGTVKYVGPIEGYSDTWVGVDWDNGEGKHDGSMNGVRYFHAKSDRSGSFVRPHNLNQGISLLEALESRYKSDSTKDEEVGVKGEKGGGWKVSFVPHVLNRLRTEKDPCTLTAFYFLLIDIKELDLTGNLLSEWKDVGTICEQLPALRTINLSNNLMSPYKTNLPILKIIQVLVVNNTGVDWEQVELLRQSLSTIEELHIMGNNISRILPGSSSTVQGFDCLRLLNLENNCIDEWNEIMKLSQLRWSLTTD</sequence>
<proteinExistence type="inferred from homology"/>
<organism evidence="9 10">
    <name type="scientific">Phaseolus angularis</name>
    <name type="common">Azuki bean</name>
    <name type="synonym">Vigna angularis</name>
    <dbReference type="NCBI Taxonomy" id="3914"/>
    <lineage>
        <taxon>Eukaryota</taxon>
        <taxon>Viridiplantae</taxon>
        <taxon>Streptophyta</taxon>
        <taxon>Embryophyta</taxon>
        <taxon>Tracheophyta</taxon>
        <taxon>Spermatophyta</taxon>
        <taxon>Magnoliopsida</taxon>
        <taxon>eudicotyledons</taxon>
        <taxon>Gunneridae</taxon>
        <taxon>Pentapetalae</taxon>
        <taxon>rosids</taxon>
        <taxon>fabids</taxon>
        <taxon>Fabales</taxon>
        <taxon>Fabaceae</taxon>
        <taxon>Papilionoideae</taxon>
        <taxon>50 kb inversion clade</taxon>
        <taxon>NPAAA clade</taxon>
        <taxon>indigoferoid/millettioid clade</taxon>
        <taxon>Phaseoleae</taxon>
        <taxon>Vigna</taxon>
    </lineage>
</organism>
<dbReference type="EMBL" id="JABFOF010000006">
    <property type="protein sequence ID" value="KAG2395522.1"/>
    <property type="molecule type" value="Genomic_DNA"/>
</dbReference>
<dbReference type="InterPro" id="IPR001611">
    <property type="entry name" value="Leu-rich_rpt"/>
</dbReference>
<accession>A0A8T0K9R0</accession>
<feature type="domain" description="CAP-Gly" evidence="8">
    <location>
        <begin position="33"/>
        <end position="76"/>
    </location>
</feature>
<dbReference type="SMART" id="SM01052">
    <property type="entry name" value="CAP_GLY"/>
    <property type="match status" value="1"/>
</dbReference>
<gene>
    <name evidence="9" type="ORF">HKW66_Vig0071020</name>
</gene>
<evidence type="ECO:0000256" key="5">
    <source>
        <dbReference type="ARBA" id="ARBA00022737"/>
    </source>
</evidence>
<dbReference type="SUPFAM" id="SSF52058">
    <property type="entry name" value="L domain-like"/>
    <property type="match status" value="1"/>
</dbReference>
<dbReference type="PROSITE" id="PS51450">
    <property type="entry name" value="LRR"/>
    <property type="match status" value="1"/>
</dbReference>
<comment type="subcellular location">
    <subcellularLocation>
        <location evidence="1">Cytoplasm</location>
    </subcellularLocation>
</comment>
<dbReference type="Gene3D" id="3.80.10.10">
    <property type="entry name" value="Ribonuclease Inhibitor"/>
    <property type="match status" value="1"/>
</dbReference>
<evidence type="ECO:0000256" key="6">
    <source>
        <dbReference type="ARBA" id="ARBA00023186"/>
    </source>
</evidence>
<dbReference type="InterPro" id="IPR000938">
    <property type="entry name" value="CAP-Gly_domain"/>
</dbReference>
<evidence type="ECO:0000259" key="8">
    <source>
        <dbReference type="PROSITE" id="PS50245"/>
    </source>
</evidence>
<keyword evidence="4" id="KW-0433">Leucine-rich repeat</keyword>
<evidence type="ECO:0000256" key="3">
    <source>
        <dbReference type="ARBA" id="ARBA00022490"/>
    </source>
</evidence>
<keyword evidence="6" id="KW-0143">Chaperone</keyword>
<protein>
    <submittedName>
        <fullName evidence="9">Tubulin-folding cofactor</fullName>
    </submittedName>
</protein>
<comment type="caution">
    <text evidence="9">The sequence shown here is derived from an EMBL/GenBank/DDBJ whole genome shotgun (WGS) entry which is preliminary data.</text>
</comment>
<dbReference type="Gene3D" id="2.30.30.190">
    <property type="entry name" value="CAP Gly-rich-like domain"/>
    <property type="match status" value="1"/>
</dbReference>
<dbReference type="PROSITE" id="PS00845">
    <property type="entry name" value="CAP_GLY_1"/>
    <property type="match status" value="1"/>
</dbReference>
<dbReference type="Pfam" id="PF01302">
    <property type="entry name" value="CAP_GLY"/>
    <property type="match status" value="1"/>
</dbReference>
<evidence type="ECO:0000256" key="4">
    <source>
        <dbReference type="ARBA" id="ARBA00022614"/>
    </source>
</evidence>
<dbReference type="InterPro" id="IPR036859">
    <property type="entry name" value="CAP-Gly_dom_sf"/>
</dbReference>
<dbReference type="SUPFAM" id="SSF74924">
    <property type="entry name" value="Cap-Gly domain"/>
    <property type="match status" value="1"/>
</dbReference>
<keyword evidence="5" id="KW-0677">Repeat</keyword>
<evidence type="ECO:0000256" key="7">
    <source>
        <dbReference type="ARBA" id="ARBA00026055"/>
    </source>
</evidence>
<evidence type="ECO:0000256" key="1">
    <source>
        <dbReference type="ARBA" id="ARBA00004496"/>
    </source>
</evidence>
<comment type="subunit">
    <text evidence="7">Supercomplex made of cofactors A to E. Cofactors A and D function by capturing and stabilizing tubulin in a quasi-native conformation. Cofactor E binds to the cofactor D-tubulin complex; interaction with cofactor C then causes the release of tubulin polypeptides that are committed to the native state.</text>
</comment>
<dbReference type="AlphaFoldDB" id="A0A8T0K9R0"/>
<dbReference type="GO" id="GO:0005737">
    <property type="term" value="C:cytoplasm"/>
    <property type="evidence" value="ECO:0007669"/>
    <property type="project" value="UniProtKB-SubCell"/>
</dbReference>
<dbReference type="InterPro" id="IPR032675">
    <property type="entry name" value="LRR_dom_sf"/>
</dbReference>
<evidence type="ECO:0000313" key="10">
    <source>
        <dbReference type="Proteomes" id="UP000743370"/>
    </source>
</evidence>
<evidence type="ECO:0000313" key="9">
    <source>
        <dbReference type="EMBL" id="KAG2395522.1"/>
    </source>
</evidence>
<dbReference type="PROSITE" id="PS50245">
    <property type="entry name" value="CAP_GLY_2"/>
    <property type="match status" value="1"/>
</dbReference>
<evidence type="ECO:0000256" key="2">
    <source>
        <dbReference type="ARBA" id="ARBA00006286"/>
    </source>
</evidence>
<keyword evidence="3" id="KW-0963">Cytoplasm</keyword>
<comment type="similarity">
    <text evidence="2">Belongs to the TBCE family.</text>
</comment>
<name>A0A8T0K9R0_PHAAN</name>